<keyword evidence="1" id="KW-0929">Antimicrobial</keyword>
<protein>
    <submittedName>
        <fullName evidence="3">Uncharacterized protein</fullName>
    </submittedName>
</protein>
<dbReference type="EMBL" id="BAMW01000172">
    <property type="protein sequence ID" value="GAN64715.1"/>
    <property type="molecule type" value="Genomic_DNA"/>
</dbReference>
<accession>A0ABQ0KC72</accession>
<comment type="caution">
    <text evidence="3">The sequence shown here is derived from an EMBL/GenBank/DDBJ whole genome shotgun (WGS) entry which is preliminary data.</text>
</comment>
<keyword evidence="4" id="KW-1185">Reference proteome</keyword>
<name>A0ABQ0KC72_9PROT</name>
<gene>
    <name evidence="3" type="ORF">Abin_213_001</name>
</gene>
<organism evidence="3 4">
    <name type="scientific">Acetobacter indonesiensis</name>
    <dbReference type="NCBI Taxonomy" id="104101"/>
    <lineage>
        <taxon>Bacteria</taxon>
        <taxon>Pseudomonadati</taxon>
        <taxon>Pseudomonadota</taxon>
        <taxon>Alphaproteobacteria</taxon>
        <taxon>Acetobacterales</taxon>
        <taxon>Acetobacteraceae</taxon>
        <taxon>Acetobacter</taxon>
    </lineage>
</organism>
<evidence type="ECO:0000313" key="3">
    <source>
        <dbReference type="EMBL" id="GAN64715.1"/>
    </source>
</evidence>
<evidence type="ECO:0000256" key="1">
    <source>
        <dbReference type="ARBA" id="ARBA00022529"/>
    </source>
</evidence>
<dbReference type="Proteomes" id="UP000032673">
    <property type="component" value="Unassembled WGS sequence"/>
</dbReference>
<dbReference type="InterPro" id="IPR023346">
    <property type="entry name" value="Lysozyme-like_dom_sf"/>
</dbReference>
<dbReference type="InterPro" id="IPR023347">
    <property type="entry name" value="Lysozyme_dom_sf"/>
</dbReference>
<sequence>MNDSIALAAVLAREFEGPSLRPYVCPAGYWTIGYEVRFDALVLEESDRLEELAAIPAFTPQGPRLKAEIILALLPEHLRYSEVDAETQLMLSLERFH</sequence>
<dbReference type="Gene3D" id="1.10.530.40">
    <property type="match status" value="1"/>
</dbReference>
<dbReference type="RefSeq" id="WP_052948255.1">
    <property type="nucleotide sequence ID" value="NZ_BAMW01000172.1"/>
</dbReference>
<reference evidence="3 4" key="1">
    <citation type="submission" date="2012-11" db="EMBL/GenBank/DDBJ databases">
        <title>Whole genome sequence of Acetobacter indonesiensis 5H-1.</title>
        <authorList>
            <person name="Azuma Y."/>
            <person name="Higashiura N."/>
            <person name="Hirakawa H."/>
            <person name="Matsushita K."/>
        </authorList>
    </citation>
    <scope>NUCLEOTIDE SEQUENCE [LARGE SCALE GENOMIC DNA]</scope>
    <source>
        <strain evidence="3 4">5H-1</strain>
    </source>
</reference>
<keyword evidence="2" id="KW-0081">Bacteriolytic enzyme</keyword>
<evidence type="ECO:0000256" key="2">
    <source>
        <dbReference type="ARBA" id="ARBA00022638"/>
    </source>
</evidence>
<proteinExistence type="predicted"/>
<evidence type="ECO:0000313" key="4">
    <source>
        <dbReference type="Proteomes" id="UP000032673"/>
    </source>
</evidence>
<dbReference type="SUPFAM" id="SSF53955">
    <property type="entry name" value="Lysozyme-like"/>
    <property type="match status" value="1"/>
</dbReference>